<dbReference type="RefSeq" id="YP_010780506.1">
    <property type="nucleotide sequence ID" value="NC_075038.1"/>
</dbReference>
<dbReference type="KEGG" id="vg:80517197"/>
<organism evidence="1">
    <name type="scientific">Tupanvirus deep ocean</name>
    <dbReference type="NCBI Taxonomy" id="2126984"/>
    <lineage>
        <taxon>Viruses</taxon>
        <taxon>Varidnaviria</taxon>
        <taxon>Bamfordvirae</taxon>
        <taxon>Nucleocytoviricota</taxon>
        <taxon>Megaviricetes</taxon>
        <taxon>Imitervirales</taxon>
        <taxon>Mimiviridae</taxon>
        <taxon>Megamimivirinae</taxon>
        <taxon>Tupanvirus</taxon>
        <taxon>Tupanvirus altamarinense</taxon>
    </lineage>
</organism>
<sequence>MSHHISNFLNNKFGLEKMAKHPHLYILGNNESKLNNITESIVGHLCKTPTRKIYVITNKKDVSYETNVKVKICSDVDANIKKILLKQINAIKEFSTDEDVIRHAILVVDCDIDLQNIISLDSINEVILNGRHYHLSFIIKSNKYLDFSPDVRLNFDYIYLAGYDKSFNKKIWYNHLSMFPTLTMPSCLLKYTNSINRCMVVDNRKPSSSLFDKIYFYDVVDHSKHNQIMIEENFDYIDGLCNDVVGYTSLNYVI</sequence>
<dbReference type="GeneID" id="80517197"/>
<dbReference type="EMBL" id="MF405918">
    <property type="protein sequence ID" value="QKU33896.1"/>
    <property type="molecule type" value="Genomic_DNA"/>
</dbReference>
<proteinExistence type="predicted"/>
<protein>
    <submittedName>
        <fullName evidence="1">A32-like packaging ATPase</fullName>
    </submittedName>
</protein>
<accession>A0A6N1NPA0</accession>
<reference evidence="1" key="1">
    <citation type="submission" date="2017-06" db="EMBL/GenBank/DDBJ databases">
        <authorList>
            <person name="Assis F.L."/>
            <person name="Abrahao J.S."/>
            <person name="Silva L."/>
            <person name="Khalil J.B."/>
            <person name="Rodrigues R."/>
            <person name="Silva L.S."/>
            <person name="Boratto P."/>
            <person name="Andrade M."/>
            <person name="Kroon E.G."/>
            <person name="Ribeiro B."/>
            <person name="Bergier I."/>
            <person name="Seligmann H."/>
            <person name="Ghigo E."/>
            <person name="Colson P."/>
            <person name="Levasseur A."/>
            <person name="Raoult D."/>
            <person name="Scola B.L."/>
        </authorList>
    </citation>
    <scope>NUCLEOTIDE SEQUENCE</scope>
    <source>
        <strain evidence="1">Deep ocean</strain>
    </source>
</reference>
<evidence type="ECO:0000313" key="1">
    <source>
        <dbReference type="EMBL" id="QKU33896.1"/>
    </source>
</evidence>
<reference evidence="1" key="2">
    <citation type="journal article" date="2018" name="Nat. Commun.">
        <title>Tailed giant Tupanvirus possesses the most complete translational apparatus of the known virosphere.</title>
        <authorList>
            <person name="Abrahao J."/>
            <person name="Silva L."/>
            <person name="Silva L.S."/>
            <person name="Khalil J.Y.B."/>
            <person name="Rodrigues R."/>
            <person name="Arantes T."/>
            <person name="Assis F."/>
            <person name="Boratto P."/>
            <person name="Andrade M."/>
            <person name="Kroon E.G."/>
            <person name="Ribeiro B."/>
            <person name="Bergier I."/>
            <person name="Seligmann H."/>
            <person name="Ghigo E."/>
            <person name="Colson P."/>
            <person name="Levasseur A."/>
            <person name="Kroemer G."/>
            <person name="Raoult D."/>
            <person name="La Scola B."/>
        </authorList>
    </citation>
    <scope>NUCLEOTIDE SEQUENCE [LARGE SCALE GENOMIC DNA]</scope>
    <source>
        <strain evidence="1">Deep ocean</strain>
    </source>
</reference>
<name>A0A6N1NPA0_9VIRU</name>